<name>A0A1Y2IB67_TRAC3</name>
<dbReference type="InterPro" id="IPR011009">
    <property type="entry name" value="Kinase-like_dom_sf"/>
</dbReference>
<gene>
    <name evidence="1" type="ORF">PYCCODRAFT_1397266</name>
</gene>
<accession>A0A1Y2IB67</accession>
<dbReference type="AlphaFoldDB" id="A0A1Y2IB67"/>
<organism evidence="1 2">
    <name type="scientific">Trametes coccinea (strain BRFM310)</name>
    <name type="common">Pycnoporus coccineus</name>
    <dbReference type="NCBI Taxonomy" id="1353009"/>
    <lineage>
        <taxon>Eukaryota</taxon>
        <taxon>Fungi</taxon>
        <taxon>Dikarya</taxon>
        <taxon>Basidiomycota</taxon>
        <taxon>Agaricomycotina</taxon>
        <taxon>Agaricomycetes</taxon>
        <taxon>Polyporales</taxon>
        <taxon>Polyporaceae</taxon>
        <taxon>Trametes</taxon>
    </lineage>
</organism>
<dbReference type="SUPFAM" id="SSF56112">
    <property type="entry name" value="Protein kinase-like (PK-like)"/>
    <property type="match status" value="1"/>
</dbReference>
<keyword evidence="2" id="KW-1185">Reference proteome</keyword>
<sequence length="295" mass="33498">MLDFENPYKVYAPDFLSAGHTILFTSAADQRPITFNIIKPFEPWTKSAVFLVHADQLGPEPVVLKVYDPRFLDDRIFQSSVQRPRPWSLQAEQAANTLPDDVDQGEIWDPDPDESDIEGTRYRAAIWEKYYRGLLYECYDSESRAYEVLKQYQGSAIPRMLLTGTVTFSDERAIHPPAVVIEYIPDAVCIGDIAPDALSVELCSPLVHAIDDFKSHGVTHGDVGYTNVLFTPKDRPTRAVLIDFGLAGFRQGNEDDDEWQYVVEWRGDSHRIRHLLKEKGIVFPRLPSSLRPSSP</sequence>
<dbReference type="Gene3D" id="1.10.510.10">
    <property type="entry name" value="Transferase(Phosphotransferase) domain 1"/>
    <property type="match status" value="1"/>
</dbReference>
<evidence type="ECO:0000313" key="2">
    <source>
        <dbReference type="Proteomes" id="UP000193067"/>
    </source>
</evidence>
<dbReference type="EMBL" id="KZ084139">
    <property type="protein sequence ID" value="OSC98359.1"/>
    <property type="molecule type" value="Genomic_DNA"/>
</dbReference>
<evidence type="ECO:0008006" key="3">
    <source>
        <dbReference type="Google" id="ProtNLM"/>
    </source>
</evidence>
<reference evidence="1 2" key="1">
    <citation type="journal article" date="2015" name="Biotechnol. Biofuels">
        <title>Enhanced degradation of softwood versus hardwood by the white-rot fungus Pycnoporus coccineus.</title>
        <authorList>
            <person name="Couturier M."/>
            <person name="Navarro D."/>
            <person name="Chevret D."/>
            <person name="Henrissat B."/>
            <person name="Piumi F."/>
            <person name="Ruiz-Duenas F.J."/>
            <person name="Martinez A.T."/>
            <person name="Grigoriev I.V."/>
            <person name="Riley R."/>
            <person name="Lipzen A."/>
            <person name="Berrin J.G."/>
            <person name="Master E.R."/>
            <person name="Rosso M.N."/>
        </authorList>
    </citation>
    <scope>NUCLEOTIDE SEQUENCE [LARGE SCALE GENOMIC DNA]</scope>
    <source>
        <strain evidence="1 2">BRFM310</strain>
    </source>
</reference>
<proteinExistence type="predicted"/>
<dbReference type="STRING" id="1353009.A0A1Y2IB67"/>
<dbReference type="Proteomes" id="UP000193067">
    <property type="component" value="Unassembled WGS sequence"/>
</dbReference>
<evidence type="ECO:0000313" key="1">
    <source>
        <dbReference type="EMBL" id="OSC98359.1"/>
    </source>
</evidence>
<protein>
    <recommendedName>
        <fullName evidence="3">Protein kinase domain-containing protein</fullName>
    </recommendedName>
</protein>
<dbReference type="OrthoDB" id="2734608at2759"/>